<evidence type="ECO:0000313" key="10">
    <source>
        <dbReference type="Proteomes" id="UP000244925"/>
    </source>
</evidence>
<keyword evidence="5 6" id="KW-0249">Electron transport</keyword>
<evidence type="ECO:0000313" key="9">
    <source>
        <dbReference type="EMBL" id="PWB08798.1"/>
    </source>
</evidence>
<keyword evidence="10" id="KW-1185">Reference proteome</keyword>
<dbReference type="HAMAP" id="MF_00479">
    <property type="entry name" value="RsxG_RnfG"/>
    <property type="match status" value="1"/>
</dbReference>
<dbReference type="RefSeq" id="WP_107035186.1">
    <property type="nucleotide sequence ID" value="NZ_CAQIPK010000021.1"/>
</dbReference>
<dbReference type="PANTHER" id="PTHR36118">
    <property type="entry name" value="ION-TRANSLOCATING OXIDOREDUCTASE COMPLEX SUBUNIT G"/>
    <property type="match status" value="1"/>
</dbReference>
<dbReference type="GeneID" id="93424477"/>
<dbReference type="GO" id="GO:0009055">
    <property type="term" value="F:electron transfer activity"/>
    <property type="evidence" value="ECO:0007669"/>
    <property type="project" value="InterPro"/>
</dbReference>
<name>A0A2V1J013_9BACT</name>
<keyword evidence="4 6" id="KW-0288">FMN</keyword>
<comment type="similarity">
    <text evidence="6">Belongs to the RnfG family.</text>
</comment>
<comment type="caution">
    <text evidence="9">The sequence shown here is derived from an EMBL/GenBank/DDBJ whole genome shotgun (WGS) entry which is preliminary data.</text>
</comment>
<keyword evidence="6 7" id="KW-0472">Membrane</keyword>
<reference evidence="10" key="1">
    <citation type="submission" date="2018-02" db="EMBL/GenBank/DDBJ databases">
        <authorList>
            <person name="Clavel T."/>
            <person name="Strowig T."/>
        </authorList>
    </citation>
    <scope>NUCLEOTIDE SEQUENCE [LARGE SCALE GENOMIC DNA]</scope>
    <source>
        <strain evidence="10">DSM 100764</strain>
    </source>
</reference>
<evidence type="ECO:0000256" key="2">
    <source>
        <dbReference type="ARBA" id="ARBA00022553"/>
    </source>
</evidence>
<dbReference type="Proteomes" id="UP000244925">
    <property type="component" value="Unassembled WGS sequence"/>
</dbReference>
<comment type="subunit">
    <text evidence="6">The complex is composed of six subunits: RnfA, RnfB, RnfC, RnfD, RnfE and RnfG.</text>
</comment>
<dbReference type="InterPro" id="IPR007329">
    <property type="entry name" value="FMN-bd"/>
</dbReference>
<dbReference type="PIRSF" id="PIRSF006091">
    <property type="entry name" value="E_trnsport_RnfG"/>
    <property type="match status" value="1"/>
</dbReference>
<dbReference type="Pfam" id="PF04205">
    <property type="entry name" value="FMN_bind"/>
    <property type="match status" value="1"/>
</dbReference>
<keyword evidence="6 7" id="KW-1133">Transmembrane helix</keyword>
<comment type="cofactor">
    <cofactor evidence="6">
        <name>FMN</name>
        <dbReference type="ChEBI" id="CHEBI:58210"/>
    </cofactor>
</comment>
<organism evidence="9 10">
    <name type="scientific">Paramuribaculum intestinale</name>
    <dbReference type="NCBI Taxonomy" id="2094151"/>
    <lineage>
        <taxon>Bacteria</taxon>
        <taxon>Pseudomonadati</taxon>
        <taxon>Bacteroidota</taxon>
        <taxon>Bacteroidia</taxon>
        <taxon>Bacteroidales</taxon>
        <taxon>Muribaculaceae</taxon>
        <taxon>Paramuribaculum</taxon>
    </lineage>
</organism>
<dbReference type="EMBL" id="PUBV01000004">
    <property type="protein sequence ID" value="PWB08798.1"/>
    <property type="molecule type" value="Genomic_DNA"/>
</dbReference>
<keyword evidence="2 6" id="KW-0597">Phosphoprotein</keyword>
<dbReference type="GO" id="GO:0010181">
    <property type="term" value="F:FMN binding"/>
    <property type="evidence" value="ECO:0007669"/>
    <property type="project" value="InterPro"/>
</dbReference>
<evidence type="ECO:0000256" key="7">
    <source>
        <dbReference type="SAM" id="Phobius"/>
    </source>
</evidence>
<accession>A0A2V1J013</accession>
<dbReference type="NCBIfam" id="TIGR01947">
    <property type="entry name" value="rnfG"/>
    <property type="match status" value="1"/>
</dbReference>
<dbReference type="GO" id="GO:0022900">
    <property type="term" value="P:electron transport chain"/>
    <property type="evidence" value="ECO:0007669"/>
    <property type="project" value="UniProtKB-UniRule"/>
</dbReference>
<gene>
    <name evidence="6" type="primary">rnfG</name>
    <name evidence="9" type="ORF">C5O25_02615</name>
</gene>
<feature type="domain" description="FMN-binding" evidence="8">
    <location>
        <begin position="96"/>
        <end position="186"/>
    </location>
</feature>
<evidence type="ECO:0000256" key="5">
    <source>
        <dbReference type="ARBA" id="ARBA00022982"/>
    </source>
</evidence>
<evidence type="ECO:0000256" key="6">
    <source>
        <dbReference type="HAMAP-Rule" id="MF_00479"/>
    </source>
</evidence>
<keyword evidence="6" id="KW-1003">Cell membrane</keyword>
<dbReference type="Gene3D" id="3.90.1010.20">
    <property type="match status" value="1"/>
</dbReference>
<feature type="transmembrane region" description="Helical" evidence="7">
    <location>
        <begin position="7"/>
        <end position="28"/>
    </location>
</feature>
<dbReference type="InterPro" id="IPR010209">
    <property type="entry name" value="Ion_transpt_RnfG/RsxG"/>
</dbReference>
<feature type="modified residue" description="FMN phosphoryl threonine" evidence="6">
    <location>
        <position position="169"/>
    </location>
</feature>
<proteinExistence type="inferred from homology"/>
<evidence type="ECO:0000256" key="4">
    <source>
        <dbReference type="ARBA" id="ARBA00022643"/>
    </source>
</evidence>
<sequence length="198" mass="20831">MSRPDSVWRMIAVLGSAALISGVLLGYFHDLTATPIAQASARRLSESLREMMPSFSNDPLTDAVGACVDGDSLRIYPCMDDGSLVGAAVESISHNGFGGDIRVLVCFTPDGAVAGFRVIEHSETPGLGAKMEDWFSGEPRRSAIVGSGGGGNLKVSADGGSVDAITGATITSRAFVEAVNRACSVFNRYRNEQAEYYS</sequence>
<protein>
    <recommendedName>
        <fullName evidence="6">Ion-translocating oxidoreductase complex subunit G</fullName>
        <ecNumber evidence="6">7.-.-.-</ecNumber>
    </recommendedName>
    <alternativeName>
        <fullName evidence="6">Rnf electron transport complex subunit G</fullName>
    </alternativeName>
</protein>
<dbReference type="SMART" id="SM00900">
    <property type="entry name" value="FMN_bind"/>
    <property type="match status" value="1"/>
</dbReference>
<keyword evidence="6" id="KW-1278">Translocase</keyword>
<keyword evidence="6 7" id="KW-0812">Transmembrane</keyword>
<dbReference type="PANTHER" id="PTHR36118:SF1">
    <property type="entry name" value="ION-TRANSLOCATING OXIDOREDUCTASE COMPLEX SUBUNIT G"/>
    <property type="match status" value="1"/>
</dbReference>
<keyword evidence="3 6" id="KW-0285">Flavoprotein</keyword>
<dbReference type="EC" id="7.-.-.-" evidence="6"/>
<comment type="subcellular location">
    <subcellularLocation>
        <location evidence="6">Cell membrane</location>
        <topology evidence="6">Single-pass membrane protein</topology>
    </subcellularLocation>
</comment>
<evidence type="ECO:0000259" key="8">
    <source>
        <dbReference type="SMART" id="SM00900"/>
    </source>
</evidence>
<keyword evidence="1 6" id="KW-0813">Transport</keyword>
<dbReference type="AlphaFoldDB" id="A0A2V1J013"/>
<comment type="function">
    <text evidence="6">Part of a membrane-bound complex that couples electron transfer with translocation of ions across the membrane.</text>
</comment>
<evidence type="ECO:0000256" key="1">
    <source>
        <dbReference type="ARBA" id="ARBA00022448"/>
    </source>
</evidence>
<evidence type="ECO:0000256" key="3">
    <source>
        <dbReference type="ARBA" id="ARBA00022630"/>
    </source>
</evidence>
<dbReference type="GO" id="GO:0005886">
    <property type="term" value="C:plasma membrane"/>
    <property type="evidence" value="ECO:0007669"/>
    <property type="project" value="UniProtKB-SubCell"/>
</dbReference>